<gene>
    <name evidence="2" type="primary">LOC116220197</name>
</gene>
<proteinExistence type="predicted"/>
<protein>
    <submittedName>
        <fullName evidence="2">Rap guanine nucleotide exchange factor 3-like</fullName>
    </submittedName>
</protein>
<sequence length="116" mass="12996">MPQDTSVVIRKHDCHFLRVGNLDFVSILKDVNANIVHVEENGIPALILQRSSSQVVTEDAPEYASCSNNFLVKLGTPAKILQFLLGSIKLNTTDDRMGKQLPEASHFFMDFCQFET</sequence>
<dbReference type="RefSeq" id="XP_031421373.1">
    <property type="nucleotide sequence ID" value="XM_031565513.2"/>
</dbReference>
<name>A0A6P8EYR1_CLUHA</name>
<dbReference type="GeneID" id="116220197"/>
<dbReference type="OrthoDB" id="21144at2759"/>
<keyword evidence="1" id="KW-1185">Reference proteome</keyword>
<organism evidence="1 2">
    <name type="scientific">Clupea harengus</name>
    <name type="common">Atlantic herring</name>
    <dbReference type="NCBI Taxonomy" id="7950"/>
    <lineage>
        <taxon>Eukaryota</taxon>
        <taxon>Metazoa</taxon>
        <taxon>Chordata</taxon>
        <taxon>Craniata</taxon>
        <taxon>Vertebrata</taxon>
        <taxon>Euteleostomi</taxon>
        <taxon>Actinopterygii</taxon>
        <taxon>Neopterygii</taxon>
        <taxon>Teleostei</taxon>
        <taxon>Clupei</taxon>
        <taxon>Clupeiformes</taxon>
        <taxon>Clupeoidei</taxon>
        <taxon>Clupeidae</taxon>
        <taxon>Clupea</taxon>
    </lineage>
</organism>
<evidence type="ECO:0000313" key="1">
    <source>
        <dbReference type="Proteomes" id="UP000515152"/>
    </source>
</evidence>
<accession>A0A6P8EYR1</accession>
<dbReference type="KEGG" id="char:116220197"/>
<dbReference type="Proteomes" id="UP000515152">
    <property type="component" value="Chromosome 4"/>
</dbReference>
<evidence type="ECO:0000313" key="2">
    <source>
        <dbReference type="RefSeq" id="XP_031421373.1"/>
    </source>
</evidence>
<reference evidence="2" key="1">
    <citation type="submission" date="2025-08" db="UniProtKB">
        <authorList>
            <consortium name="RefSeq"/>
        </authorList>
    </citation>
    <scope>IDENTIFICATION</scope>
</reference>
<dbReference type="AlphaFoldDB" id="A0A6P8EYR1"/>